<protein>
    <recommendedName>
        <fullName evidence="4">Transcriptional regulator</fullName>
    </recommendedName>
</protein>
<organism evidence="2 3">
    <name type="scientific">Aeromonas veronii</name>
    <dbReference type="NCBI Taxonomy" id="654"/>
    <lineage>
        <taxon>Bacteria</taxon>
        <taxon>Pseudomonadati</taxon>
        <taxon>Pseudomonadota</taxon>
        <taxon>Gammaproteobacteria</taxon>
        <taxon>Aeromonadales</taxon>
        <taxon>Aeromonadaceae</taxon>
        <taxon>Aeromonas</taxon>
    </lineage>
</organism>
<dbReference type="Proteomes" id="UP000309618">
    <property type="component" value="Unassembled WGS sequence"/>
</dbReference>
<dbReference type="GO" id="GO:0042597">
    <property type="term" value="C:periplasmic space"/>
    <property type="evidence" value="ECO:0007669"/>
    <property type="project" value="InterPro"/>
</dbReference>
<feature type="chain" id="PRO_5020956934" description="Transcriptional regulator" evidence="1">
    <location>
        <begin position="24"/>
        <end position="310"/>
    </location>
</feature>
<accession>A0A4S5CKK2</accession>
<evidence type="ECO:0000256" key="1">
    <source>
        <dbReference type="SAM" id="SignalP"/>
    </source>
</evidence>
<dbReference type="AlphaFoldDB" id="A0A4S5CKK2"/>
<evidence type="ECO:0008006" key="4">
    <source>
        <dbReference type="Google" id="ProtNLM"/>
    </source>
</evidence>
<sequence length="310" mass="33246">MRRNTKVAVIVAGVLLLGGCASHSSQSIPDSGFATLMASPACCTDFAQMPLDALPDDDSTLEVVLDSSSPVFDFNDGKSYFKAFQLPKQRSQIDITLKSYFTDSIMLPSVLFLDKKLRVIKEVNAEQFQLVYGSIGRRISLDSHITLDQASSGQQAEFMIIKADPKSRQGETKVMSAARKWAKETGLAEPVEADPVFSHSMSGNLALSVRSSGQLLSSGQVMSLGAVQNQSITPSPQPTVGNSKSAIVLPASTSAPAMLSETEAFYQSQIEKAVKAGDIDKAMKLVNEAERAGSTKAKSVFIDAVKRSQK</sequence>
<dbReference type="RefSeq" id="WP_052200023.1">
    <property type="nucleotide sequence ID" value="NZ_NKVZ01000009.1"/>
</dbReference>
<dbReference type="InterPro" id="IPR010794">
    <property type="entry name" value="MalM"/>
</dbReference>
<keyword evidence="1" id="KW-0732">Signal</keyword>
<evidence type="ECO:0000313" key="2">
    <source>
        <dbReference type="EMBL" id="THJ46524.1"/>
    </source>
</evidence>
<dbReference type="PROSITE" id="PS51257">
    <property type="entry name" value="PROKAR_LIPOPROTEIN"/>
    <property type="match status" value="1"/>
</dbReference>
<comment type="caution">
    <text evidence="2">The sequence shown here is derived from an EMBL/GenBank/DDBJ whole genome shotgun (WGS) entry which is preliminary data.</text>
</comment>
<dbReference type="Pfam" id="PF07148">
    <property type="entry name" value="MalM"/>
    <property type="match status" value="1"/>
</dbReference>
<evidence type="ECO:0000313" key="3">
    <source>
        <dbReference type="Proteomes" id="UP000309618"/>
    </source>
</evidence>
<name>A0A4S5CKK2_AERVE</name>
<proteinExistence type="predicted"/>
<dbReference type="EMBL" id="SSUX01000003">
    <property type="protein sequence ID" value="THJ46524.1"/>
    <property type="molecule type" value="Genomic_DNA"/>
</dbReference>
<reference evidence="2 3" key="1">
    <citation type="submission" date="2019-04" db="EMBL/GenBank/DDBJ databases">
        <title>Comparative genomics of Aeromonas veronii strains pathogenic to fish.</title>
        <authorList>
            <person name="Cascarano M.C."/>
            <person name="Smyrli M."/>
            <person name="Katharios P."/>
        </authorList>
    </citation>
    <scope>NUCLEOTIDE SEQUENCE [LARGE SCALE GENOMIC DNA]</scope>
    <source>
        <strain evidence="2 3">XU1</strain>
    </source>
</reference>
<gene>
    <name evidence="2" type="ORF">E8Q35_05985</name>
</gene>
<dbReference type="GO" id="GO:0008643">
    <property type="term" value="P:carbohydrate transport"/>
    <property type="evidence" value="ECO:0007669"/>
    <property type="project" value="InterPro"/>
</dbReference>
<feature type="signal peptide" evidence="1">
    <location>
        <begin position="1"/>
        <end position="23"/>
    </location>
</feature>